<dbReference type="Proteomes" id="UP001150925">
    <property type="component" value="Unassembled WGS sequence"/>
</dbReference>
<feature type="chain" id="PRO_5040745265" description="Chitin-binding type-2 domain-containing protein" evidence="1">
    <location>
        <begin position="24"/>
        <end position="108"/>
    </location>
</feature>
<sequence length="108" mass="11961">MNYLSTLSLLVVAMLATTMSVQASPRPNSDSSKGIDSKASADAQAALGSANEPWYTTYFSKCVDGTMRCDRYNRNYFYVCDHKNPVKFQCAPGTVCYPNGEYIICNYP</sequence>
<evidence type="ECO:0000256" key="1">
    <source>
        <dbReference type="SAM" id="SignalP"/>
    </source>
</evidence>
<evidence type="ECO:0000313" key="3">
    <source>
        <dbReference type="Proteomes" id="UP001150925"/>
    </source>
</evidence>
<keyword evidence="1" id="KW-0732">Signal</keyword>
<dbReference type="AlphaFoldDB" id="A0A9W8APG8"/>
<accession>A0A9W8APG8</accession>
<dbReference type="OrthoDB" id="5592548at2759"/>
<evidence type="ECO:0000313" key="2">
    <source>
        <dbReference type="EMBL" id="KAJ1965385.1"/>
    </source>
</evidence>
<evidence type="ECO:0008006" key="4">
    <source>
        <dbReference type="Google" id="ProtNLM"/>
    </source>
</evidence>
<protein>
    <recommendedName>
        <fullName evidence="4">Chitin-binding type-2 domain-containing protein</fullName>
    </recommendedName>
</protein>
<proteinExistence type="predicted"/>
<comment type="caution">
    <text evidence="2">The sequence shown here is derived from an EMBL/GenBank/DDBJ whole genome shotgun (WGS) entry which is preliminary data.</text>
</comment>
<organism evidence="2 3">
    <name type="scientific">Dispira parvispora</name>
    <dbReference type="NCBI Taxonomy" id="1520584"/>
    <lineage>
        <taxon>Eukaryota</taxon>
        <taxon>Fungi</taxon>
        <taxon>Fungi incertae sedis</taxon>
        <taxon>Zoopagomycota</taxon>
        <taxon>Kickxellomycotina</taxon>
        <taxon>Dimargaritomycetes</taxon>
        <taxon>Dimargaritales</taxon>
        <taxon>Dimargaritaceae</taxon>
        <taxon>Dispira</taxon>
    </lineage>
</organism>
<gene>
    <name evidence="2" type="ORF">IWQ62_002681</name>
</gene>
<name>A0A9W8APG8_9FUNG</name>
<reference evidence="2" key="1">
    <citation type="submission" date="2022-07" db="EMBL/GenBank/DDBJ databases">
        <title>Phylogenomic reconstructions and comparative analyses of Kickxellomycotina fungi.</title>
        <authorList>
            <person name="Reynolds N.K."/>
            <person name="Stajich J.E."/>
            <person name="Barry K."/>
            <person name="Grigoriev I.V."/>
            <person name="Crous P."/>
            <person name="Smith M.E."/>
        </authorList>
    </citation>
    <scope>NUCLEOTIDE SEQUENCE</scope>
    <source>
        <strain evidence="2">RSA 1196</strain>
    </source>
</reference>
<dbReference type="EMBL" id="JANBPY010000603">
    <property type="protein sequence ID" value="KAJ1965385.1"/>
    <property type="molecule type" value="Genomic_DNA"/>
</dbReference>
<feature type="signal peptide" evidence="1">
    <location>
        <begin position="1"/>
        <end position="23"/>
    </location>
</feature>
<keyword evidence="3" id="KW-1185">Reference proteome</keyword>